<dbReference type="Proteomes" id="UP001551675">
    <property type="component" value="Unassembled WGS sequence"/>
</dbReference>
<proteinExistence type="predicted"/>
<comment type="caution">
    <text evidence="7">The sequence shown here is derived from an EMBL/GenBank/DDBJ whole genome shotgun (WGS) entry which is preliminary data.</text>
</comment>
<evidence type="ECO:0000256" key="2">
    <source>
        <dbReference type="ARBA" id="ARBA00023015"/>
    </source>
</evidence>
<keyword evidence="3 5" id="KW-0238">DNA-binding</keyword>
<evidence type="ECO:0000256" key="4">
    <source>
        <dbReference type="ARBA" id="ARBA00023163"/>
    </source>
</evidence>
<evidence type="ECO:0000259" key="6">
    <source>
        <dbReference type="PROSITE" id="PS50977"/>
    </source>
</evidence>
<dbReference type="InterPro" id="IPR009057">
    <property type="entry name" value="Homeodomain-like_sf"/>
</dbReference>
<evidence type="ECO:0000313" key="8">
    <source>
        <dbReference type="Proteomes" id="UP001551675"/>
    </source>
</evidence>
<evidence type="ECO:0000256" key="3">
    <source>
        <dbReference type="ARBA" id="ARBA00023125"/>
    </source>
</evidence>
<dbReference type="InterPro" id="IPR050109">
    <property type="entry name" value="HTH-type_TetR-like_transc_reg"/>
</dbReference>
<dbReference type="InterPro" id="IPR004111">
    <property type="entry name" value="Repressor_TetR_C"/>
</dbReference>
<keyword evidence="4" id="KW-0804">Transcription</keyword>
<sequence>MSRHTRPAGRPRRAILSAEAIYRTALDLIDREGTEAFSLVRLAKALGVRMPSLYNHVHSREQVVHGVRVLLAAEIDWSSLGRLTWDQALAEWARSYRAAFAEHPNTVRLLATTPVRTPEVLDQYELVVASLEDAGWHPDQAIWILSMLEAFILGSALDLAAPEQMIDMPADATRHPRLAAAVQAAPASGRADSAFELGLLALLAGLRAQLHSQTRDQGGEAGGAVTG</sequence>
<dbReference type="PRINTS" id="PR00400">
    <property type="entry name" value="TETREPRESSOR"/>
</dbReference>
<organism evidence="7 8">
    <name type="scientific">Microtetraspora glauca</name>
    <dbReference type="NCBI Taxonomy" id="1996"/>
    <lineage>
        <taxon>Bacteria</taxon>
        <taxon>Bacillati</taxon>
        <taxon>Actinomycetota</taxon>
        <taxon>Actinomycetes</taxon>
        <taxon>Streptosporangiales</taxon>
        <taxon>Streptosporangiaceae</taxon>
        <taxon>Microtetraspora</taxon>
    </lineage>
</organism>
<dbReference type="Pfam" id="PF02909">
    <property type="entry name" value="TetR_C_1"/>
    <property type="match status" value="1"/>
</dbReference>
<dbReference type="InterPro" id="IPR003012">
    <property type="entry name" value="Tet_transcr_reg_TetR"/>
</dbReference>
<accession>A0ABV3GQW1</accession>
<gene>
    <name evidence="7" type="ORF">AB0I59_35975</name>
</gene>
<dbReference type="InterPro" id="IPR001647">
    <property type="entry name" value="HTH_TetR"/>
</dbReference>
<dbReference type="PROSITE" id="PS50977">
    <property type="entry name" value="HTH_TETR_2"/>
    <property type="match status" value="1"/>
</dbReference>
<evidence type="ECO:0000256" key="1">
    <source>
        <dbReference type="ARBA" id="ARBA00022491"/>
    </source>
</evidence>
<dbReference type="PANTHER" id="PTHR30055">
    <property type="entry name" value="HTH-TYPE TRANSCRIPTIONAL REGULATOR RUTR"/>
    <property type="match status" value="1"/>
</dbReference>
<keyword evidence="8" id="KW-1185">Reference proteome</keyword>
<dbReference type="RefSeq" id="WP_358140196.1">
    <property type="nucleotide sequence ID" value="NZ_JBFALK010000026.1"/>
</dbReference>
<evidence type="ECO:0000313" key="7">
    <source>
        <dbReference type="EMBL" id="MEV0974021.1"/>
    </source>
</evidence>
<dbReference type="InterPro" id="IPR036271">
    <property type="entry name" value="Tet_transcr_reg_TetR-rel_C_sf"/>
</dbReference>
<feature type="domain" description="HTH tetR-type" evidence="6">
    <location>
        <begin position="15"/>
        <end position="75"/>
    </location>
</feature>
<feature type="DNA-binding region" description="H-T-H motif" evidence="5">
    <location>
        <begin position="38"/>
        <end position="57"/>
    </location>
</feature>
<dbReference type="Gene3D" id="1.10.357.10">
    <property type="entry name" value="Tetracycline Repressor, domain 2"/>
    <property type="match status" value="1"/>
</dbReference>
<protein>
    <submittedName>
        <fullName evidence="7">TetR/AcrR family transcriptional regulator C-terminal domain-containing protein</fullName>
    </submittedName>
</protein>
<name>A0ABV3GQW1_MICGL</name>
<evidence type="ECO:0000256" key="5">
    <source>
        <dbReference type="PROSITE-ProRule" id="PRU00335"/>
    </source>
</evidence>
<dbReference type="SUPFAM" id="SSF46689">
    <property type="entry name" value="Homeodomain-like"/>
    <property type="match status" value="1"/>
</dbReference>
<keyword evidence="1" id="KW-0678">Repressor</keyword>
<keyword evidence="2" id="KW-0805">Transcription regulation</keyword>
<dbReference type="PANTHER" id="PTHR30055:SF151">
    <property type="entry name" value="TRANSCRIPTIONAL REGULATORY PROTEIN"/>
    <property type="match status" value="1"/>
</dbReference>
<reference evidence="7 8" key="1">
    <citation type="submission" date="2024-06" db="EMBL/GenBank/DDBJ databases">
        <title>The Natural Products Discovery Center: Release of the First 8490 Sequenced Strains for Exploring Actinobacteria Biosynthetic Diversity.</title>
        <authorList>
            <person name="Kalkreuter E."/>
            <person name="Kautsar S.A."/>
            <person name="Yang D."/>
            <person name="Bader C.D."/>
            <person name="Teijaro C.N."/>
            <person name="Fluegel L."/>
            <person name="Davis C.M."/>
            <person name="Simpson J.R."/>
            <person name="Lauterbach L."/>
            <person name="Steele A.D."/>
            <person name="Gui C."/>
            <person name="Meng S."/>
            <person name="Li G."/>
            <person name="Viehrig K."/>
            <person name="Ye F."/>
            <person name="Su P."/>
            <person name="Kiefer A.F."/>
            <person name="Nichols A."/>
            <person name="Cepeda A.J."/>
            <person name="Yan W."/>
            <person name="Fan B."/>
            <person name="Jiang Y."/>
            <person name="Adhikari A."/>
            <person name="Zheng C.-J."/>
            <person name="Schuster L."/>
            <person name="Cowan T.M."/>
            <person name="Smanski M.J."/>
            <person name="Chevrette M.G."/>
            <person name="De Carvalho L.P.S."/>
            <person name="Shen B."/>
        </authorList>
    </citation>
    <scope>NUCLEOTIDE SEQUENCE [LARGE SCALE GENOMIC DNA]</scope>
    <source>
        <strain evidence="7 8">NPDC050100</strain>
    </source>
</reference>
<dbReference type="EMBL" id="JBFALK010000026">
    <property type="protein sequence ID" value="MEV0974021.1"/>
    <property type="molecule type" value="Genomic_DNA"/>
</dbReference>
<dbReference type="SUPFAM" id="SSF48498">
    <property type="entry name" value="Tetracyclin repressor-like, C-terminal domain"/>
    <property type="match status" value="1"/>
</dbReference>